<name>A0A3P7LZ08_DIBLA</name>
<dbReference type="Proteomes" id="UP000281553">
    <property type="component" value="Unassembled WGS sequence"/>
</dbReference>
<dbReference type="InterPro" id="IPR036691">
    <property type="entry name" value="Endo/exonu/phosph_ase_sf"/>
</dbReference>
<evidence type="ECO:0000313" key="2">
    <source>
        <dbReference type="EMBL" id="VDN16283.1"/>
    </source>
</evidence>
<proteinExistence type="predicted"/>
<keyword evidence="1" id="KW-0812">Transmembrane</keyword>
<feature type="transmembrane region" description="Helical" evidence="1">
    <location>
        <begin position="93"/>
        <end position="115"/>
    </location>
</feature>
<accession>A0A3P7LZ08</accession>
<dbReference type="EMBL" id="UYRU01065295">
    <property type="protein sequence ID" value="VDN16283.1"/>
    <property type="molecule type" value="Genomic_DNA"/>
</dbReference>
<dbReference type="OrthoDB" id="6240265at2759"/>
<gene>
    <name evidence="2" type="ORF">DILT_LOCUS12114</name>
</gene>
<evidence type="ECO:0000256" key="1">
    <source>
        <dbReference type="SAM" id="Phobius"/>
    </source>
</evidence>
<organism evidence="2 3">
    <name type="scientific">Dibothriocephalus latus</name>
    <name type="common">Fish tapeworm</name>
    <name type="synonym">Diphyllobothrium latum</name>
    <dbReference type="NCBI Taxonomy" id="60516"/>
    <lineage>
        <taxon>Eukaryota</taxon>
        <taxon>Metazoa</taxon>
        <taxon>Spiralia</taxon>
        <taxon>Lophotrochozoa</taxon>
        <taxon>Platyhelminthes</taxon>
        <taxon>Cestoda</taxon>
        <taxon>Eucestoda</taxon>
        <taxon>Diphyllobothriidea</taxon>
        <taxon>Diphyllobothriidae</taxon>
        <taxon>Dibothriocephalus</taxon>
    </lineage>
</organism>
<keyword evidence="3" id="KW-1185">Reference proteome</keyword>
<sequence length="125" mass="14349">MQRVLLSLDLHFSPTQLLPTNRKAATASSSIRMRLWTSHLESCANFAEERMCQLRQSWKEMIDSLFAGNPASLEPFYGIFCGDLNIRDKEVSFPVIFIGLHFMGLLSMSVGWNMCERKVILFLMK</sequence>
<reference evidence="2 3" key="1">
    <citation type="submission" date="2018-11" db="EMBL/GenBank/DDBJ databases">
        <authorList>
            <consortium name="Pathogen Informatics"/>
        </authorList>
    </citation>
    <scope>NUCLEOTIDE SEQUENCE [LARGE SCALE GENOMIC DNA]</scope>
</reference>
<dbReference type="Gene3D" id="3.60.10.10">
    <property type="entry name" value="Endonuclease/exonuclease/phosphatase"/>
    <property type="match status" value="1"/>
</dbReference>
<dbReference type="AlphaFoldDB" id="A0A3P7LZ08"/>
<keyword evidence="1" id="KW-0472">Membrane</keyword>
<evidence type="ECO:0008006" key="4">
    <source>
        <dbReference type="Google" id="ProtNLM"/>
    </source>
</evidence>
<dbReference type="SUPFAM" id="SSF56219">
    <property type="entry name" value="DNase I-like"/>
    <property type="match status" value="1"/>
</dbReference>
<keyword evidence="1" id="KW-1133">Transmembrane helix</keyword>
<evidence type="ECO:0000313" key="3">
    <source>
        <dbReference type="Proteomes" id="UP000281553"/>
    </source>
</evidence>
<protein>
    <recommendedName>
        <fullName evidence="4">Endonuclease/exonuclease/phosphatase domain-containing protein</fullName>
    </recommendedName>
</protein>